<protein>
    <submittedName>
        <fullName evidence="2">Uncharacterized protein</fullName>
    </submittedName>
</protein>
<feature type="region of interest" description="Disordered" evidence="1">
    <location>
        <begin position="89"/>
        <end position="114"/>
    </location>
</feature>
<accession>A0ABQ5AVC5</accession>
<comment type="caution">
    <text evidence="2">The sequence shown here is derived from an EMBL/GenBank/DDBJ whole genome shotgun (WGS) entry which is preliminary data.</text>
</comment>
<proteinExistence type="predicted"/>
<feature type="compositionally biased region" description="Basic and acidic residues" evidence="1">
    <location>
        <begin position="98"/>
        <end position="114"/>
    </location>
</feature>
<dbReference type="Proteomes" id="UP001151760">
    <property type="component" value="Unassembled WGS sequence"/>
</dbReference>
<dbReference type="EMBL" id="BQNB010012672">
    <property type="protein sequence ID" value="GJT06480.1"/>
    <property type="molecule type" value="Genomic_DNA"/>
</dbReference>
<name>A0ABQ5AVC5_9ASTR</name>
<evidence type="ECO:0000313" key="3">
    <source>
        <dbReference type="Proteomes" id="UP001151760"/>
    </source>
</evidence>
<keyword evidence="3" id="KW-1185">Reference proteome</keyword>
<evidence type="ECO:0000256" key="1">
    <source>
        <dbReference type="SAM" id="MobiDB-lite"/>
    </source>
</evidence>
<gene>
    <name evidence="2" type="ORF">Tco_0840942</name>
</gene>
<reference evidence="2" key="1">
    <citation type="journal article" date="2022" name="Int. J. Mol. Sci.">
        <title>Draft Genome of Tanacetum Coccineum: Genomic Comparison of Closely Related Tanacetum-Family Plants.</title>
        <authorList>
            <person name="Yamashiro T."/>
            <person name="Shiraishi A."/>
            <person name="Nakayama K."/>
            <person name="Satake H."/>
        </authorList>
    </citation>
    <scope>NUCLEOTIDE SEQUENCE</scope>
</reference>
<reference evidence="2" key="2">
    <citation type="submission" date="2022-01" db="EMBL/GenBank/DDBJ databases">
        <authorList>
            <person name="Yamashiro T."/>
            <person name="Shiraishi A."/>
            <person name="Satake H."/>
            <person name="Nakayama K."/>
        </authorList>
    </citation>
    <scope>NUCLEOTIDE SEQUENCE</scope>
</reference>
<organism evidence="2 3">
    <name type="scientific">Tanacetum coccineum</name>
    <dbReference type="NCBI Taxonomy" id="301880"/>
    <lineage>
        <taxon>Eukaryota</taxon>
        <taxon>Viridiplantae</taxon>
        <taxon>Streptophyta</taxon>
        <taxon>Embryophyta</taxon>
        <taxon>Tracheophyta</taxon>
        <taxon>Spermatophyta</taxon>
        <taxon>Magnoliopsida</taxon>
        <taxon>eudicotyledons</taxon>
        <taxon>Gunneridae</taxon>
        <taxon>Pentapetalae</taxon>
        <taxon>asterids</taxon>
        <taxon>campanulids</taxon>
        <taxon>Asterales</taxon>
        <taxon>Asteraceae</taxon>
        <taxon>Asteroideae</taxon>
        <taxon>Anthemideae</taxon>
        <taxon>Anthemidinae</taxon>
        <taxon>Tanacetum</taxon>
    </lineage>
</organism>
<sequence>MANARATPLLTRTTAIYRPYDTELSLDLSRAVRRVLEYQHNRSSSGLLVTLARSLARQTPNLSDNLNTKLTISLYASYAMRVYTPIKHSGSQSYNTRLSERVHSHTSPYDKARA</sequence>
<evidence type="ECO:0000313" key="2">
    <source>
        <dbReference type="EMBL" id="GJT06480.1"/>
    </source>
</evidence>